<keyword evidence="3" id="KW-1185">Reference proteome</keyword>
<keyword evidence="1" id="KW-0853">WD repeat</keyword>
<reference evidence="2" key="1">
    <citation type="submission" date="2021-01" db="EMBL/GenBank/DDBJ databases">
        <authorList>
            <consortium name="Genoscope - CEA"/>
            <person name="William W."/>
        </authorList>
    </citation>
    <scope>NUCLEOTIDE SEQUENCE</scope>
</reference>
<accession>A0A8S1NQ39</accession>
<evidence type="ECO:0000313" key="3">
    <source>
        <dbReference type="Proteomes" id="UP000688137"/>
    </source>
</evidence>
<name>A0A8S1NQ39_PARPR</name>
<evidence type="ECO:0000313" key="2">
    <source>
        <dbReference type="EMBL" id="CAD8094342.1"/>
    </source>
</evidence>
<dbReference type="PROSITE" id="PS00678">
    <property type="entry name" value="WD_REPEATS_1"/>
    <property type="match status" value="1"/>
</dbReference>
<dbReference type="Proteomes" id="UP000688137">
    <property type="component" value="Unassembled WGS sequence"/>
</dbReference>
<dbReference type="PANTHER" id="PTHR45333">
    <property type="entry name" value="MEMBRANE PROTEIN-RELATED"/>
    <property type="match status" value="1"/>
</dbReference>
<comment type="caution">
    <text evidence="2">The sequence shown here is derived from an EMBL/GenBank/DDBJ whole genome shotgun (WGS) entry which is preliminary data.</text>
</comment>
<dbReference type="PANTHER" id="PTHR45333:SF1">
    <property type="entry name" value="CHROMOSOME UNDETERMINED SCAFFOLD_625, WHOLE GENOME SHOTGUN SEQUENCE"/>
    <property type="match status" value="1"/>
</dbReference>
<dbReference type="Pfam" id="PF00400">
    <property type="entry name" value="WD40"/>
    <property type="match status" value="1"/>
</dbReference>
<protein>
    <submittedName>
        <fullName evidence="2">Uncharacterized protein</fullName>
    </submittedName>
</protein>
<sequence length="144" mass="16306">MESIQMELNYSNCKWKNLKIHELNKLDDHSGWILSVCLSSDGNILASGSGDKSIRLWDVKNGKEILPAYKTYKDILAQFQTPLFQNNPLLLSNSITVLRISQIPLFQAQGALLLKGGFVNYGGYNLRQLFKSKGSCFLEDFKQM</sequence>
<dbReference type="InterPro" id="IPR019775">
    <property type="entry name" value="WD40_repeat_CS"/>
</dbReference>
<dbReference type="PROSITE" id="PS50082">
    <property type="entry name" value="WD_REPEATS_2"/>
    <property type="match status" value="1"/>
</dbReference>
<dbReference type="SMART" id="SM00320">
    <property type="entry name" value="WD40"/>
    <property type="match status" value="1"/>
</dbReference>
<feature type="repeat" description="WD" evidence="1">
    <location>
        <begin position="26"/>
        <end position="67"/>
    </location>
</feature>
<proteinExistence type="predicted"/>
<gene>
    <name evidence="2" type="ORF">PPRIM_AZ9-3.1.T0950126</name>
</gene>
<organism evidence="2 3">
    <name type="scientific">Paramecium primaurelia</name>
    <dbReference type="NCBI Taxonomy" id="5886"/>
    <lineage>
        <taxon>Eukaryota</taxon>
        <taxon>Sar</taxon>
        <taxon>Alveolata</taxon>
        <taxon>Ciliophora</taxon>
        <taxon>Intramacronucleata</taxon>
        <taxon>Oligohymenophorea</taxon>
        <taxon>Peniculida</taxon>
        <taxon>Parameciidae</taxon>
        <taxon>Paramecium</taxon>
    </lineage>
</organism>
<dbReference type="EMBL" id="CAJJDM010000098">
    <property type="protein sequence ID" value="CAD8094342.1"/>
    <property type="molecule type" value="Genomic_DNA"/>
</dbReference>
<dbReference type="PROSITE" id="PS50294">
    <property type="entry name" value="WD_REPEATS_REGION"/>
    <property type="match status" value="1"/>
</dbReference>
<evidence type="ECO:0000256" key="1">
    <source>
        <dbReference type="PROSITE-ProRule" id="PRU00221"/>
    </source>
</evidence>
<dbReference type="InterPro" id="IPR001680">
    <property type="entry name" value="WD40_rpt"/>
</dbReference>
<dbReference type="AlphaFoldDB" id="A0A8S1NQ39"/>